<dbReference type="Proteomes" id="UP000078492">
    <property type="component" value="Unassembled WGS sequence"/>
</dbReference>
<keyword evidence="2" id="KW-1185">Reference proteome</keyword>
<proteinExistence type="predicted"/>
<dbReference type="AlphaFoldDB" id="A0A151J093"/>
<protein>
    <submittedName>
        <fullName evidence="1">Uncharacterized protein</fullName>
    </submittedName>
</protein>
<gene>
    <name evidence="1" type="ORF">ALC57_12987</name>
</gene>
<name>A0A151J093_9HYME</name>
<accession>A0A151J093</accession>
<evidence type="ECO:0000313" key="1">
    <source>
        <dbReference type="EMBL" id="KYN14795.1"/>
    </source>
</evidence>
<evidence type="ECO:0000313" key="2">
    <source>
        <dbReference type="Proteomes" id="UP000078492"/>
    </source>
</evidence>
<sequence length="144" mass="16768">MEYIMGHQRAVPQLVPCMITESVIKRNVKSMVDHLVNVEDVDVDDVEFENIGNIDDIVEFIRNVDEEQFANIRDEVFEVIDEMEVDFAEIMDKKTWKIMSVWNTNCWSSATRSPLWRSVSFNGEFATKDKRANKSIITKNNGIY</sequence>
<organism evidence="1 2">
    <name type="scientific">Trachymyrmex cornetzi</name>
    <dbReference type="NCBI Taxonomy" id="471704"/>
    <lineage>
        <taxon>Eukaryota</taxon>
        <taxon>Metazoa</taxon>
        <taxon>Ecdysozoa</taxon>
        <taxon>Arthropoda</taxon>
        <taxon>Hexapoda</taxon>
        <taxon>Insecta</taxon>
        <taxon>Pterygota</taxon>
        <taxon>Neoptera</taxon>
        <taxon>Endopterygota</taxon>
        <taxon>Hymenoptera</taxon>
        <taxon>Apocrita</taxon>
        <taxon>Aculeata</taxon>
        <taxon>Formicoidea</taxon>
        <taxon>Formicidae</taxon>
        <taxon>Myrmicinae</taxon>
        <taxon>Trachymyrmex</taxon>
    </lineage>
</organism>
<reference evidence="1 2" key="1">
    <citation type="submission" date="2015-09" db="EMBL/GenBank/DDBJ databases">
        <title>Trachymyrmex cornetzi WGS genome.</title>
        <authorList>
            <person name="Nygaard S."/>
            <person name="Hu H."/>
            <person name="Boomsma J."/>
            <person name="Zhang G."/>
        </authorList>
    </citation>
    <scope>NUCLEOTIDE SEQUENCE [LARGE SCALE GENOMIC DNA]</scope>
    <source>
        <strain evidence="1">Tcor2-1</strain>
        <tissue evidence="1">Whole body</tissue>
    </source>
</reference>
<dbReference type="EMBL" id="KQ980654">
    <property type="protein sequence ID" value="KYN14795.1"/>
    <property type="molecule type" value="Genomic_DNA"/>
</dbReference>